<comment type="caution">
    <text evidence="2">The sequence shown here is derived from an EMBL/GenBank/DDBJ whole genome shotgun (WGS) entry which is preliminary data.</text>
</comment>
<dbReference type="Proteomes" id="UP000257109">
    <property type="component" value="Unassembled WGS sequence"/>
</dbReference>
<feature type="region of interest" description="Disordered" evidence="1">
    <location>
        <begin position="58"/>
        <end position="92"/>
    </location>
</feature>
<evidence type="ECO:0000313" key="3">
    <source>
        <dbReference type="Proteomes" id="UP000257109"/>
    </source>
</evidence>
<accession>A0A371HAK5</accession>
<protein>
    <submittedName>
        <fullName evidence="2">Uncharacterized protein</fullName>
    </submittedName>
</protein>
<feature type="compositionally biased region" description="Basic and acidic residues" evidence="1">
    <location>
        <begin position="1"/>
        <end position="15"/>
    </location>
</feature>
<reference evidence="2" key="1">
    <citation type="submission" date="2018-05" db="EMBL/GenBank/DDBJ databases">
        <title>Draft genome of Mucuna pruriens seed.</title>
        <authorList>
            <person name="Nnadi N.E."/>
            <person name="Vos R."/>
            <person name="Hasami M.H."/>
            <person name="Devisetty U.K."/>
            <person name="Aguiy J.C."/>
        </authorList>
    </citation>
    <scope>NUCLEOTIDE SEQUENCE [LARGE SCALE GENOMIC DNA]</scope>
    <source>
        <strain evidence="2">JCA_2017</strain>
    </source>
</reference>
<feature type="compositionally biased region" description="Basic residues" evidence="1">
    <location>
        <begin position="16"/>
        <end position="28"/>
    </location>
</feature>
<dbReference type="AlphaFoldDB" id="A0A371HAK5"/>
<gene>
    <name evidence="2" type="ORF">CR513_17088</name>
</gene>
<proteinExistence type="predicted"/>
<evidence type="ECO:0000256" key="1">
    <source>
        <dbReference type="SAM" id="MobiDB-lite"/>
    </source>
</evidence>
<dbReference type="EMBL" id="QJKJ01003126">
    <property type="protein sequence ID" value="RDX99799.1"/>
    <property type="molecule type" value="Genomic_DNA"/>
</dbReference>
<evidence type="ECO:0000313" key="2">
    <source>
        <dbReference type="EMBL" id="RDX99799.1"/>
    </source>
</evidence>
<feature type="region of interest" description="Disordered" evidence="1">
    <location>
        <begin position="1"/>
        <end position="30"/>
    </location>
</feature>
<feature type="compositionally biased region" description="Basic residues" evidence="1">
    <location>
        <begin position="72"/>
        <end position="87"/>
    </location>
</feature>
<feature type="compositionally biased region" description="Low complexity" evidence="1">
    <location>
        <begin position="58"/>
        <end position="71"/>
    </location>
</feature>
<organism evidence="2 3">
    <name type="scientific">Mucuna pruriens</name>
    <name type="common">Velvet bean</name>
    <name type="synonym">Dolichos pruriens</name>
    <dbReference type="NCBI Taxonomy" id="157652"/>
    <lineage>
        <taxon>Eukaryota</taxon>
        <taxon>Viridiplantae</taxon>
        <taxon>Streptophyta</taxon>
        <taxon>Embryophyta</taxon>
        <taxon>Tracheophyta</taxon>
        <taxon>Spermatophyta</taxon>
        <taxon>Magnoliopsida</taxon>
        <taxon>eudicotyledons</taxon>
        <taxon>Gunneridae</taxon>
        <taxon>Pentapetalae</taxon>
        <taxon>rosids</taxon>
        <taxon>fabids</taxon>
        <taxon>Fabales</taxon>
        <taxon>Fabaceae</taxon>
        <taxon>Papilionoideae</taxon>
        <taxon>50 kb inversion clade</taxon>
        <taxon>NPAAA clade</taxon>
        <taxon>indigoferoid/millettioid clade</taxon>
        <taxon>Phaseoleae</taxon>
        <taxon>Mucuna</taxon>
    </lineage>
</organism>
<keyword evidence="3" id="KW-1185">Reference proteome</keyword>
<feature type="non-terminal residue" evidence="2">
    <location>
        <position position="1"/>
    </location>
</feature>
<name>A0A371HAK5_MUCPR</name>
<sequence>MNGDEGKEQSVDPHRQNRMKMEKKKMRSKMMSNVDSYAGFMNPSYALSSSFLYQQQPPLLPLPTASPVSLKNNRKNKSKREQVKKKPTQTQTTREFVTTITTITPPLAGNGFATQMMDSASWVFNLSPPPSSLPLPKFCVRRSNLTCNAQTN</sequence>